<dbReference type="CDD" id="cd07035">
    <property type="entry name" value="TPP_PYR_POX_like"/>
    <property type="match status" value="1"/>
</dbReference>
<dbReference type="GO" id="GO:0030976">
    <property type="term" value="F:thiamine pyrophosphate binding"/>
    <property type="evidence" value="ECO:0007669"/>
    <property type="project" value="InterPro"/>
</dbReference>
<dbReference type="GO" id="GO:0003984">
    <property type="term" value="F:acetolactate synthase activity"/>
    <property type="evidence" value="ECO:0007669"/>
    <property type="project" value="TreeGrafter"/>
</dbReference>
<dbReference type="Pfam" id="PF02776">
    <property type="entry name" value="TPP_enzyme_N"/>
    <property type="match status" value="1"/>
</dbReference>
<organism evidence="8 9">
    <name type="scientific">Natrarchaeobius chitinivorans</name>
    <dbReference type="NCBI Taxonomy" id="1679083"/>
    <lineage>
        <taxon>Archaea</taxon>
        <taxon>Methanobacteriati</taxon>
        <taxon>Methanobacteriota</taxon>
        <taxon>Stenosarchaea group</taxon>
        <taxon>Halobacteria</taxon>
        <taxon>Halobacteriales</taxon>
        <taxon>Natrialbaceae</taxon>
        <taxon>Natrarchaeobius</taxon>
    </lineage>
</organism>
<evidence type="ECO:0000313" key="9">
    <source>
        <dbReference type="Proteomes" id="UP000281431"/>
    </source>
</evidence>
<feature type="domain" description="Thiamine pyrophosphate enzyme TPP-binding" evidence="6">
    <location>
        <begin position="416"/>
        <end position="565"/>
    </location>
</feature>
<sequence length="572" mass="60895">MEFPGVPADDIDETDLVSSGEALLESLADHGVEYLFSNLGTDHTPLIEAISRIRARGEDESLPEVVLCPHEYVAMSAAHGYAAVTGSPQAVLVHVDVGTQNLGGAMHNAHRANVPVFVISGLAPATDSGYLGSREHVVHYQQDVFDQPGIVREYCRWVGEYKPPADPDSVVARALERATAEPNGPVYLTATREALEARFDDRDSSTRTIERAAPSRPTDEMLAELRGRIEAAENPVVITGQNSDPDALVAFAEAAGAGVVEHAPTRVCFPRDHPLHLGFVPNDVFETADLILLAAIDIPWIPARGSPPADVPVVQFDTNATKAQYPSWNFRIDLRIEADPAATLSALAAELESSADGREAWESMAADRRREADETLAGHRSDDLLTPAVLSDALNHVVEDDTILVEDAVTSQTAILEHVDVTTAGGHFWKGGAGLGWAGAAAVGAKLARPESRVLSLVGDGSYLFSHPSVTAWLSRSMGAPTLTVIYNNSGWRAVQSATLSQYPDGSVATEGLRERTFDPAPDLSAAASVVDAYTAIVDDENALIGALDEAVVAMDEGRPAILDVHVDDPPA</sequence>
<dbReference type="InterPro" id="IPR029061">
    <property type="entry name" value="THDP-binding"/>
</dbReference>
<evidence type="ECO:0000259" key="7">
    <source>
        <dbReference type="Pfam" id="PF02776"/>
    </source>
</evidence>
<dbReference type="GO" id="GO:0050660">
    <property type="term" value="F:flavin adenine dinucleotide binding"/>
    <property type="evidence" value="ECO:0007669"/>
    <property type="project" value="TreeGrafter"/>
</dbReference>
<dbReference type="GO" id="GO:0044272">
    <property type="term" value="P:sulfur compound biosynthetic process"/>
    <property type="evidence" value="ECO:0007669"/>
    <property type="project" value="UniProtKB-ARBA"/>
</dbReference>
<dbReference type="SUPFAM" id="SSF52518">
    <property type="entry name" value="Thiamin diphosphate-binding fold (THDP-binding)"/>
    <property type="match status" value="2"/>
</dbReference>
<gene>
    <name evidence="8" type="ORF">EA472_03250</name>
</gene>
<keyword evidence="9" id="KW-1185">Reference proteome</keyword>
<dbReference type="InterPro" id="IPR012000">
    <property type="entry name" value="Thiamin_PyroP_enz_cen_dom"/>
</dbReference>
<dbReference type="Pfam" id="PF00205">
    <property type="entry name" value="TPP_enzyme_M"/>
    <property type="match status" value="1"/>
</dbReference>
<dbReference type="Gene3D" id="3.40.50.1220">
    <property type="entry name" value="TPP-binding domain"/>
    <property type="match status" value="1"/>
</dbReference>
<protein>
    <submittedName>
        <fullName evidence="8">Thiamine pyrophosphate-requiring protein</fullName>
    </submittedName>
</protein>
<dbReference type="InterPro" id="IPR000399">
    <property type="entry name" value="TPP-bd_CS"/>
</dbReference>
<evidence type="ECO:0000256" key="1">
    <source>
        <dbReference type="ARBA" id="ARBA00007812"/>
    </source>
</evidence>
<dbReference type="InterPro" id="IPR012001">
    <property type="entry name" value="Thiamin_PyroP_enz_TPP-bd_dom"/>
</dbReference>
<dbReference type="PROSITE" id="PS00187">
    <property type="entry name" value="TPP_ENZYMES"/>
    <property type="match status" value="1"/>
</dbReference>
<dbReference type="GO" id="GO:0005948">
    <property type="term" value="C:acetolactate synthase complex"/>
    <property type="evidence" value="ECO:0007669"/>
    <property type="project" value="TreeGrafter"/>
</dbReference>
<dbReference type="NCBIfam" id="NF006203">
    <property type="entry name" value="PRK08327.1"/>
    <property type="match status" value="1"/>
</dbReference>
<evidence type="ECO:0000256" key="4">
    <source>
        <dbReference type="SAM" id="MobiDB-lite"/>
    </source>
</evidence>
<evidence type="ECO:0000256" key="3">
    <source>
        <dbReference type="RuleBase" id="RU362132"/>
    </source>
</evidence>
<evidence type="ECO:0000259" key="6">
    <source>
        <dbReference type="Pfam" id="PF02775"/>
    </source>
</evidence>
<dbReference type="Pfam" id="PF02775">
    <property type="entry name" value="TPP_enzyme_C"/>
    <property type="match status" value="1"/>
</dbReference>
<evidence type="ECO:0000259" key="5">
    <source>
        <dbReference type="Pfam" id="PF00205"/>
    </source>
</evidence>
<dbReference type="SUPFAM" id="SSF52467">
    <property type="entry name" value="DHS-like NAD/FAD-binding domain"/>
    <property type="match status" value="1"/>
</dbReference>
<dbReference type="EMBL" id="REFZ01000002">
    <property type="protein sequence ID" value="RQH02331.1"/>
    <property type="molecule type" value="Genomic_DNA"/>
</dbReference>
<dbReference type="GO" id="GO:0009097">
    <property type="term" value="P:isoleucine biosynthetic process"/>
    <property type="evidence" value="ECO:0007669"/>
    <property type="project" value="TreeGrafter"/>
</dbReference>
<dbReference type="Proteomes" id="UP000281431">
    <property type="component" value="Unassembled WGS sequence"/>
</dbReference>
<dbReference type="GO" id="GO:0000287">
    <property type="term" value="F:magnesium ion binding"/>
    <property type="evidence" value="ECO:0007669"/>
    <property type="project" value="InterPro"/>
</dbReference>
<proteinExistence type="inferred from homology"/>
<feature type="domain" description="Thiamine pyrophosphate enzyme N-terminal TPP-binding" evidence="7">
    <location>
        <begin position="20"/>
        <end position="147"/>
    </location>
</feature>
<name>A0A3N6MWH9_NATCH</name>
<feature type="region of interest" description="Disordered" evidence="4">
    <location>
        <begin position="200"/>
        <end position="219"/>
    </location>
</feature>
<dbReference type="InterPro" id="IPR011766">
    <property type="entry name" value="TPP_enzyme_TPP-bd"/>
</dbReference>
<dbReference type="GO" id="GO:0009099">
    <property type="term" value="P:L-valine biosynthetic process"/>
    <property type="evidence" value="ECO:0007669"/>
    <property type="project" value="TreeGrafter"/>
</dbReference>
<dbReference type="PANTHER" id="PTHR18968:SF164">
    <property type="entry name" value="PYRUVATE DECARBOXYLASE"/>
    <property type="match status" value="1"/>
</dbReference>
<dbReference type="InterPro" id="IPR045229">
    <property type="entry name" value="TPP_enz"/>
</dbReference>
<dbReference type="OrthoDB" id="6837at2157"/>
<accession>A0A3N6MWH9</accession>
<evidence type="ECO:0000313" key="8">
    <source>
        <dbReference type="EMBL" id="RQH02331.1"/>
    </source>
</evidence>
<dbReference type="Gene3D" id="3.40.50.970">
    <property type="match status" value="2"/>
</dbReference>
<feature type="domain" description="Thiamine pyrophosphate enzyme central" evidence="5">
    <location>
        <begin position="224"/>
        <end position="347"/>
    </location>
</feature>
<reference evidence="8 9" key="1">
    <citation type="submission" date="2018-10" db="EMBL/GenBank/DDBJ databases">
        <title>Natrarchaeobius chitinivorans gen. nov., sp. nov., and Natrarchaeobius haloalkaliphilus sp. nov., alkaliphilic, chitin-utilizing haloarchaea from hypersaline alkaline lakes.</title>
        <authorList>
            <person name="Sorokin D.Y."/>
            <person name="Elcheninov A.G."/>
            <person name="Kostrikina N.A."/>
            <person name="Bale N.J."/>
            <person name="Sinninghe Damste J.S."/>
            <person name="Khijniak T.V."/>
            <person name="Kublanov I.V."/>
            <person name="Toshchakov S.V."/>
        </authorList>
    </citation>
    <scope>NUCLEOTIDE SEQUENCE [LARGE SCALE GENOMIC DNA]</scope>
    <source>
        <strain evidence="8 9">AArcht7</strain>
    </source>
</reference>
<evidence type="ECO:0000256" key="2">
    <source>
        <dbReference type="ARBA" id="ARBA00023052"/>
    </source>
</evidence>
<comment type="similarity">
    <text evidence="1 3">Belongs to the TPP enzyme family.</text>
</comment>
<feature type="compositionally biased region" description="Basic and acidic residues" evidence="4">
    <location>
        <begin position="200"/>
        <end position="210"/>
    </location>
</feature>
<dbReference type="InterPro" id="IPR029035">
    <property type="entry name" value="DHS-like_NAD/FAD-binding_dom"/>
</dbReference>
<comment type="caution">
    <text evidence="8">The sequence shown here is derived from an EMBL/GenBank/DDBJ whole genome shotgun (WGS) entry which is preliminary data.</text>
</comment>
<dbReference type="PANTHER" id="PTHR18968">
    <property type="entry name" value="THIAMINE PYROPHOSPHATE ENZYMES"/>
    <property type="match status" value="1"/>
</dbReference>
<keyword evidence="2 3" id="KW-0786">Thiamine pyrophosphate</keyword>
<dbReference type="AlphaFoldDB" id="A0A3N6MWH9"/>